<dbReference type="EMBL" id="CP130612">
    <property type="protein sequence ID" value="WKW13228.1"/>
    <property type="molecule type" value="Genomic_DNA"/>
</dbReference>
<evidence type="ECO:0000256" key="1">
    <source>
        <dbReference type="ARBA" id="ARBA00001936"/>
    </source>
</evidence>
<evidence type="ECO:0000313" key="10">
    <source>
        <dbReference type="Proteomes" id="UP001229955"/>
    </source>
</evidence>
<keyword evidence="4" id="KW-0378">Hydrolase</keyword>
<evidence type="ECO:0000256" key="4">
    <source>
        <dbReference type="ARBA" id="ARBA00022801"/>
    </source>
</evidence>
<dbReference type="Gene3D" id="3.90.79.10">
    <property type="entry name" value="Nucleoside Triphosphate Pyrophosphohydrolase"/>
    <property type="match status" value="1"/>
</dbReference>
<accession>A0AA49Q5H9</accession>
<keyword evidence="3" id="KW-0479">Metal-binding</keyword>
<accession>A0AA49K1E5</accession>
<evidence type="ECO:0000256" key="5">
    <source>
        <dbReference type="ARBA" id="ARBA00022842"/>
    </source>
</evidence>
<sequence length="210" mass="23546">MPGSPPADLSKAEMMGAELAPQFARLQRALAARPAALAERDEPFKEAAVALVLRPAADELELLLMRRAAREGDPWSGQIGLPGGRWDATDPSLEHTALRETFEEVGIDLRVHGQVLGQLDELRPRTPVLPPIIVRPFVCALHADVRIVPNHEVAELRWVRLGELFHPETRVRTSVRVRDLQMKVEAYQLGDFTVWGMTERILATFEGIWR</sequence>
<keyword evidence="5" id="KW-0460">Magnesium</keyword>
<dbReference type="Pfam" id="PF00293">
    <property type="entry name" value="NUDIX"/>
    <property type="match status" value="1"/>
</dbReference>
<feature type="domain" description="Nudix hydrolase" evidence="7">
    <location>
        <begin position="43"/>
        <end position="184"/>
    </location>
</feature>
<dbReference type="AlphaFoldDB" id="A0AA49K1E5"/>
<dbReference type="EMBL" id="CP130613">
    <property type="protein sequence ID" value="WKW16135.1"/>
    <property type="molecule type" value="Genomic_DNA"/>
</dbReference>
<comment type="cofactor">
    <cofactor evidence="2">
        <name>Mg(2+)</name>
        <dbReference type="ChEBI" id="CHEBI:18420"/>
    </cofactor>
</comment>
<dbReference type="GO" id="GO:0046872">
    <property type="term" value="F:metal ion binding"/>
    <property type="evidence" value="ECO:0007669"/>
    <property type="project" value="UniProtKB-KW"/>
</dbReference>
<dbReference type="InterPro" id="IPR045121">
    <property type="entry name" value="CoAse"/>
</dbReference>
<proteinExistence type="predicted"/>
<dbReference type="SUPFAM" id="SSF55811">
    <property type="entry name" value="Nudix"/>
    <property type="match status" value="1"/>
</dbReference>
<evidence type="ECO:0000256" key="2">
    <source>
        <dbReference type="ARBA" id="ARBA00001946"/>
    </source>
</evidence>
<dbReference type="PROSITE" id="PS51462">
    <property type="entry name" value="NUDIX"/>
    <property type="match status" value="1"/>
</dbReference>
<organism evidence="9 10">
    <name type="scientific">Pseudogemmatithrix spongiicola</name>
    <dbReference type="NCBI Taxonomy" id="3062599"/>
    <lineage>
        <taxon>Bacteria</taxon>
        <taxon>Pseudomonadati</taxon>
        <taxon>Gemmatimonadota</taxon>
        <taxon>Gemmatimonadia</taxon>
        <taxon>Gemmatimonadales</taxon>
        <taxon>Gemmatimonadaceae</taxon>
        <taxon>Pseudogemmatithrix</taxon>
    </lineage>
</organism>
<dbReference type="InterPro" id="IPR015797">
    <property type="entry name" value="NUDIX_hydrolase-like_dom_sf"/>
</dbReference>
<dbReference type="GO" id="GO:0010945">
    <property type="term" value="F:coenzyme A diphosphatase activity"/>
    <property type="evidence" value="ECO:0007669"/>
    <property type="project" value="InterPro"/>
</dbReference>
<dbReference type="KEGG" id="pspc:Strain318_002545"/>
<keyword evidence="10" id="KW-1185">Reference proteome</keyword>
<evidence type="ECO:0000259" key="7">
    <source>
        <dbReference type="PROSITE" id="PS51462"/>
    </source>
</evidence>
<dbReference type="CDD" id="cd03426">
    <property type="entry name" value="NUDIX_CoAse_Nudt7"/>
    <property type="match status" value="1"/>
</dbReference>
<gene>
    <name evidence="8" type="ORF">Strain138_002545</name>
    <name evidence="9" type="ORF">Strain318_002545</name>
</gene>
<evidence type="ECO:0000313" key="9">
    <source>
        <dbReference type="EMBL" id="WKW16135.1"/>
    </source>
</evidence>
<evidence type="ECO:0000256" key="3">
    <source>
        <dbReference type="ARBA" id="ARBA00022723"/>
    </source>
</evidence>
<dbReference type="InterPro" id="IPR000086">
    <property type="entry name" value="NUDIX_hydrolase_dom"/>
</dbReference>
<evidence type="ECO:0000313" key="8">
    <source>
        <dbReference type="EMBL" id="WKW13228.1"/>
    </source>
</evidence>
<evidence type="ECO:0000256" key="6">
    <source>
        <dbReference type="ARBA" id="ARBA00023211"/>
    </source>
</evidence>
<dbReference type="Proteomes" id="UP001229955">
    <property type="component" value="Chromosome"/>
</dbReference>
<comment type="cofactor">
    <cofactor evidence="1">
        <name>Mn(2+)</name>
        <dbReference type="ChEBI" id="CHEBI:29035"/>
    </cofactor>
</comment>
<dbReference type="RefSeq" id="WP_367886088.1">
    <property type="nucleotide sequence ID" value="NZ_CP130612.1"/>
</dbReference>
<dbReference type="PANTHER" id="PTHR12992">
    <property type="entry name" value="NUDIX HYDROLASE"/>
    <property type="match status" value="1"/>
</dbReference>
<name>A0AA49K1E5_9BACT</name>
<keyword evidence="6" id="KW-0464">Manganese</keyword>
<reference evidence="9" key="1">
    <citation type="submission" date="2023-07" db="EMBL/GenBank/DDBJ databases">
        <authorList>
            <person name="Haufschild T."/>
            <person name="Kallscheuer N."/>
            <person name="Hammer J."/>
            <person name="Kohn T."/>
            <person name="Kabuu M."/>
            <person name="Jogler M."/>
            <person name="Wohfarth N."/>
            <person name="Heuer A."/>
            <person name="Rohde M."/>
            <person name="van Teeseling M.C.F."/>
            <person name="Jogler C."/>
        </authorList>
    </citation>
    <scope>NUCLEOTIDE SEQUENCE</scope>
    <source>
        <strain evidence="8">Strain 138</strain>
        <strain evidence="9">Strain 318</strain>
    </source>
</reference>
<dbReference type="PANTHER" id="PTHR12992:SF11">
    <property type="entry name" value="MITOCHONDRIAL COENZYME A DIPHOSPHATASE NUDT8"/>
    <property type="match status" value="1"/>
</dbReference>
<protein>
    <submittedName>
        <fullName evidence="9">CoA pyrophosphatase</fullName>
    </submittedName>
</protein>